<evidence type="ECO:0000256" key="7">
    <source>
        <dbReference type="ARBA" id="ARBA00039386"/>
    </source>
</evidence>
<keyword evidence="5" id="KW-0408">Iron</keyword>
<dbReference type="PATRIC" id="fig|76731.3.peg.4080"/>
<reference evidence="9 10" key="1">
    <citation type="submission" date="2015-12" db="EMBL/GenBank/DDBJ databases">
        <title>Complete genome of Roseateles depolymerans KCTC 42856.</title>
        <authorList>
            <person name="Kim K.M."/>
        </authorList>
    </citation>
    <scope>NUCLEOTIDE SEQUENCE [LARGE SCALE GENOMIC DNA]</scope>
    <source>
        <strain evidence="9 10">KCTC 42856</strain>
    </source>
</reference>
<keyword evidence="1" id="KW-0813">Transport</keyword>
<dbReference type="Gene3D" id="1.10.10.1100">
    <property type="entry name" value="BFD-like [2Fe-2S]-binding domain"/>
    <property type="match status" value="1"/>
</dbReference>
<evidence type="ECO:0000256" key="6">
    <source>
        <dbReference type="ARBA" id="ARBA00023014"/>
    </source>
</evidence>
<dbReference type="InterPro" id="IPR052371">
    <property type="entry name" value="BFD-associated_ferredoxin"/>
</dbReference>
<evidence type="ECO:0000313" key="9">
    <source>
        <dbReference type="EMBL" id="ALV08434.1"/>
    </source>
</evidence>
<keyword evidence="10" id="KW-1185">Reference proteome</keyword>
<dbReference type="InterPro" id="IPR007419">
    <property type="entry name" value="BFD-like_2Fe2S-bd_dom"/>
</dbReference>
<dbReference type="AlphaFoldDB" id="A0A0U3LPT4"/>
<evidence type="ECO:0000313" key="10">
    <source>
        <dbReference type="Proteomes" id="UP000060699"/>
    </source>
</evidence>
<evidence type="ECO:0000256" key="8">
    <source>
        <dbReference type="ARBA" id="ARBA00046332"/>
    </source>
</evidence>
<evidence type="ECO:0000256" key="1">
    <source>
        <dbReference type="ARBA" id="ARBA00022448"/>
    </source>
</evidence>
<keyword evidence="3" id="KW-0479">Metal-binding</keyword>
<keyword evidence="4" id="KW-0249">Electron transport</keyword>
<dbReference type="STRING" id="76731.RD2015_3984"/>
<name>A0A0U3LPT4_9BURK</name>
<organism evidence="9 10">
    <name type="scientific">Roseateles depolymerans</name>
    <dbReference type="NCBI Taxonomy" id="76731"/>
    <lineage>
        <taxon>Bacteria</taxon>
        <taxon>Pseudomonadati</taxon>
        <taxon>Pseudomonadota</taxon>
        <taxon>Betaproteobacteria</taxon>
        <taxon>Burkholderiales</taxon>
        <taxon>Sphaerotilaceae</taxon>
        <taxon>Roseateles</taxon>
    </lineage>
</organism>
<dbReference type="PANTHER" id="PTHR37424">
    <property type="entry name" value="BACTERIOFERRITIN-ASSOCIATED FERREDOXIN"/>
    <property type="match status" value="1"/>
</dbReference>
<dbReference type="InterPro" id="IPR041854">
    <property type="entry name" value="BFD-like_2Fe2S-bd_dom_sf"/>
</dbReference>
<dbReference type="OrthoDB" id="9815350at2"/>
<dbReference type="PANTHER" id="PTHR37424:SF1">
    <property type="entry name" value="BACTERIOFERRITIN-ASSOCIATED FERREDOXIN"/>
    <property type="match status" value="1"/>
</dbReference>
<dbReference type="Pfam" id="PF04324">
    <property type="entry name" value="Fer2_BFD"/>
    <property type="match status" value="1"/>
</dbReference>
<comment type="similarity">
    <text evidence="8">Belongs to the Bfd family.</text>
</comment>
<dbReference type="GO" id="GO:0046872">
    <property type="term" value="F:metal ion binding"/>
    <property type="evidence" value="ECO:0007669"/>
    <property type="project" value="UniProtKB-KW"/>
</dbReference>
<evidence type="ECO:0000256" key="5">
    <source>
        <dbReference type="ARBA" id="ARBA00023004"/>
    </source>
</evidence>
<dbReference type="KEGG" id="rdp:RD2015_3984"/>
<dbReference type="RefSeq" id="WP_058936399.1">
    <property type="nucleotide sequence ID" value="NZ_CP013729.1"/>
</dbReference>
<dbReference type="Proteomes" id="UP000060699">
    <property type="component" value="Chromosome"/>
</dbReference>
<sequence length="82" mass="8713">MILCLCHRVSDRDIRRSVADGVHNFEVLQDETRVASACGSCHDCARQVFDEALQACAAAHGVTCASGSTSRVIPIARLAQAA</sequence>
<keyword evidence="6" id="KW-0411">Iron-sulfur</keyword>
<dbReference type="EMBL" id="CP013729">
    <property type="protein sequence ID" value="ALV08434.1"/>
    <property type="molecule type" value="Genomic_DNA"/>
</dbReference>
<evidence type="ECO:0000256" key="2">
    <source>
        <dbReference type="ARBA" id="ARBA00022714"/>
    </source>
</evidence>
<evidence type="ECO:0000256" key="4">
    <source>
        <dbReference type="ARBA" id="ARBA00022982"/>
    </source>
</evidence>
<proteinExistence type="inferred from homology"/>
<protein>
    <recommendedName>
        <fullName evidence="7">Bacterioferritin-associated ferredoxin</fullName>
    </recommendedName>
</protein>
<gene>
    <name evidence="9" type="ORF">RD2015_3984</name>
</gene>
<evidence type="ECO:0000256" key="3">
    <source>
        <dbReference type="ARBA" id="ARBA00022723"/>
    </source>
</evidence>
<dbReference type="GO" id="GO:0051537">
    <property type="term" value="F:2 iron, 2 sulfur cluster binding"/>
    <property type="evidence" value="ECO:0007669"/>
    <property type="project" value="UniProtKB-KW"/>
</dbReference>
<keyword evidence="2" id="KW-0001">2Fe-2S</keyword>
<accession>A0A0U3LPT4</accession>